<organism evidence="1 2">
    <name type="scientific">Paralvinella palmiformis</name>
    <dbReference type="NCBI Taxonomy" id="53620"/>
    <lineage>
        <taxon>Eukaryota</taxon>
        <taxon>Metazoa</taxon>
        <taxon>Spiralia</taxon>
        <taxon>Lophotrochozoa</taxon>
        <taxon>Annelida</taxon>
        <taxon>Polychaeta</taxon>
        <taxon>Sedentaria</taxon>
        <taxon>Canalipalpata</taxon>
        <taxon>Terebellida</taxon>
        <taxon>Terebelliformia</taxon>
        <taxon>Alvinellidae</taxon>
        <taxon>Paralvinella</taxon>
    </lineage>
</organism>
<accession>A0AAD9IWL8</accession>
<keyword evidence="2" id="KW-1185">Reference proteome</keyword>
<proteinExistence type="predicted"/>
<gene>
    <name evidence="1" type="ORF">LSH36_1012g00007</name>
</gene>
<sequence>MSGIDKMWDPYTCSTQR</sequence>
<protein>
    <submittedName>
        <fullName evidence="1">Uncharacterized protein</fullName>
    </submittedName>
</protein>
<name>A0AAD9IWL8_9ANNE</name>
<evidence type="ECO:0000313" key="2">
    <source>
        <dbReference type="Proteomes" id="UP001208570"/>
    </source>
</evidence>
<dbReference type="EMBL" id="JAODUP010001012">
    <property type="protein sequence ID" value="KAK2141947.1"/>
    <property type="molecule type" value="Genomic_DNA"/>
</dbReference>
<dbReference type="AlphaFoldDB" id="A0AAD9IWL8"/>
<reference evidence="1" key="1">
    <citation type="journal article" date="2023" name="Mol. Biol. Evol.">
        <title>Third-Generation Sequencing Reveals the Adaptive Role of the Epigenome in Three Deep-Sea Polychaetes.</title>
        <authorList>
            <person name="Perez M."/>
            <person name="Aroh O."/>
            <person name="Sun Y."/>
            <person name="Lan Y."/>
            <person name="Juniper S.K."/>
            <person name="Young C.R."/>
            <person name="Angers B."/>
            <person name="Qian P.Y."/>
        </authorList>
    </citation>
    <scope>NUCLEOTIDE SEQUENCE</scope>
    <source>
        <strain evidence="1">P08H-3</strain>
    </source>
</reference>
<evidence type="ECO:0000313" key="1">
    <source>
        <dbReference type="EMBL" id="KAK2141947.1"/>
    </source>
</evidence>
<comment type="caution">
    <text evidence="1">The sequence shown here is derived from an EMBL/GenBank/DDBJ whole genome shotgun (WGS) entry which is preliminary data.</text>
</comment>
<dbReference type="Proteomes" id="UP001208570">
    <property type="component" value="Unassembled WGS sequence"/>
</dbReference>